<keyword evidence="4" id="KW-0249">Electron transport</keyword>
<feature type="domain" description="Cytochrome c-552/DMSO reductase-like haem-binding" evidence="7">
    <location>
        <begin position="53"/>
        <end position="330"/>
    </location>
</feature>
<keyword evidence="6" id="KW-0472">Membrane</keyword>
<accession>A0A0F9MPJ4</accession>
<dbReference type="EMBL" id="LAZR01005275">
    <property type="protein sequence ID" value="KKN01322.1"/>
    <property type="molecule type" value="Genomic_DNA"/>
</dbReference>
<keyword evidence="3" id="KW-0479">Metal-binding</keyword>
<sequence length="385" mass="40982">MKNKKFSAILLGVVGLSIILFVAKVPLVGAVSPDLNAPEVTGTIDVDGVANETFWANATSQTFTLSKSIVASTPTAVTGQDSVEVKAVITATEIVVFFKWKDITASNTGVGSEDRLALMLLTTDANPMAQPCMVIGTNGATTSGTVDQWHWKAARTDSDGAKYDIVSRGGISFNLTSGNATYTSLESNKGWFNFTETPLAGGSPHIGDVVYTNGTSGSFINATTTGLGTPMKLNLTEHTKSFAENEFIDTTERQRSGDSEYTAFGILPSTLSGEGRYLIEAKGSRNTTGYWTLEMKRTLTPSNTAIDRPMASGDLIKFAVAVYDGAVGHDEDKKYITQTWRTLLLGPAAESTAIPGYSLIMVGLITIGSIGILFIIAKKSKITRK</sequence>
<evidence type="ECO:0000256" key="5">
    <source>
        <dbReference type="ARBA" id="ARBA00023004"/>
    </source>
</evidence>
<keyword evidence="2" id="KW-0349">Heme</keyword>
<evidence type="ECO:0000259" key="7">
    <source>
        <dbReference type="Pfam" id="PF09459"/>
    </source>
</evidence>
<feature type="transmembrane region" description="Helical" evidence="6">
    <location>
        <begin position="357"/>
        <end position="377"/>
    </location>
</feature>
<dbReference type="AlphaFoldDB" id="A0A0F9MPJ4"/>
<dbReference type="Gene3D" id="2.60.40.1190">
    <property type="match status" value="1"/>
</dbReference>
<keyword evidence="6" id="KW-1133">Transmembrane helix</keyword>
<dbReference type="InterPro" id="IPR019020">
    <property type="entry name" value="Cyt-c552/DMSO_Rdtase_haem-bd"/>
</dbReference>
<name>A0A0F9MPJ4_9ZZZZ</name>
<proteinExistence type="predicted"/>
<evidence type="ECO:0000256" key="2">
    <source>
        <dbReference type="ARBA" id="ARBA00022617"/>
    </source>
</evidence>
<comment type="caution">
    <text evidence="8">The sequence shown here is derived from an EMBL/GenBank/DDBJ whole genome shotgun (WGS) entry which is preliminary data.</text>
</comment>
<evidence type="ECO:0000256" key="1">
    <source>
        <dbReference type="ARBA" id="ARBA00022448"/>
    </source>
</evidence>
<protein>
    <recommendedName>
        <fullName evidence="7">Cytochrome c-552/DMSO reductase-like haem-binding domain-containing protein</fullName>
    </recommendedName>
</protein>
<dbReference type="GO" id="GO:0020037">
    <property type="term" value="F:heme binding"/>
    <property type="evidence" value="ECO:0007669"/>
    <property type="project" value="InterPro"/>
</dbReference>
<evidence type="ECO:0000256" key="4">
    <source>
        <dbReference type="ARBA" id="ARBA00022982"/>
    </source>
</evidence>
<evidence type="ECO:0000256" key="3">
    <source>
        <dbReference type="ARBA" id="ARBA00022723"/>
    </source>
</evidence>
<keyword evidence="6" id="KW-0812">Transmembrane</keyword>
<reference evidence="8" key="1">
    <citation type="journal article" date="2015" name="Nature">
        <title>Complex archaea that bridge the gap between prokaryotes and eukaryotes.</title>
        <authorList>
            <person name="Spang A."/>
            <person name="Saw J.H."/>
            <person name="Jorgensen S.L."/>
            <person name="Zaremba-Niedzwiedzka K."/>
            <person name="Martijn J."/>
            <person name="Lind A.E."/>
            <person name="van Eijk R."/>
            <person name="Schleper C."/>
            <person name="Guy L."/>
            <person name="Ettema T.J."/>
        </authorList>
    </citation>
    <scope>NUCLEOTIDE SEQUENCE</scope>
</reference>
<keyword evidence="1" id="KW-0813">Transport</keyword>
<dbReference type="GO" id="GO:0046872">
    <property type="term" value="F:metal ion binding"/>
    <property type="evidence" value="ECO:0007669"/>
    <property type="project" value="UniProtKB-KW"/>
</dbReference>
<evidence type="ECO:0000313" key="8">
    <source>
        <dbReference type="EMBL" id="KKN01322.1"/>
    </source>
</evidence>
<evidence type="ECO:0000256" key="6">
    <source>
        <dbReference type="SAM" id="Phobius"/>
    </source>
</evidence>
<keyword evidence="5" id="KW-0408">Iron</keyword>
<gene>
    <name evidence="8" type="ORF">LCGC14_1128910</name>
</gene>
<dbReference type="Pfam" id="PF09459">
    <property type="entry name" value="EB_dh"/>
    <property type="match status" value="1"/>
</dbReference>
<organism evidence="8">
    <name type="scientific">marine sediment metagenome</name>
    <dbReference type="NCBI Taxonomy" id="412755"/>
    <lineage>
        <taxon>unclassified sequences</taxon>
        <taxon>metagenomes</taxon>
        <taxon>ecological metagenomes</taxon>
    </lineage>
</organism>